<gene>
    <name evidence="1" type="ORF">C5O19_18625</name>
</gene>
<keyword evidence="2" id="KW-1185">Reference proteome</keyword>
<dbReference type="OrthoDB" id="881763at2"/>
<dbReference type="AlphaFoldDB" id="A0A2S7IJ61"/>
<sequence>MRIIGTFFILNFILSGCKTNGVDPAESKPEYYMEATIEGKVHLWKVDLGSASNQVDRPNFKGYLSMGAYDKDQITNIGFVTSGGLDGTPKTLPITYGYYRKSRFEDYKASINSTQSVSVGSCTVTKVDSYGLEGTFYFDAYNESNQKISLTNGKFKLRFF</sequence>
<dbReference type="Proteomes" id="UP000239590">
    <property type="component" value="Unassembled WGS sequence"/>
</dbReference>
<protein>
    <recommendedName>
        <fullName evidence="3">Lipoprotein</fullName>
    </recommendedName>
</protein>
<name>A0A2S7IJ61_9BACT</name>
<comment type="caution">
    <text evidence="1">The sequence shown here is derived from an EMBL/GenBank/DDBJ whole genome shotgun (WGS) entry which is preliminary data.</text>
</comment>
<organism evidence="1 2">
    <name type="scientific">Siphonobacter curvatus</name>
    <dbReference type="NCBI Taxonomy" id="2094562"/>
    <lineage>
        <taxon>Bacteria</taxon>
        <taxon>Pseudomonadati</taxon>
        <taxon>Bacteroidota</taxon>
        <taxon>Cytophagia</taxon>
        <taxon>Cytophagales</taxon>
        <taxon>Cytophagaceae</taxon>
        <taxon>Siphonobacter</taxon>
    </lineage>
</organism>
<evidence type="ECO:0008006" key="3">
    <source>
        <dbReference type="Google" id="ProtNLM"/>
    </source>
</evidence>
<reference evidence="2" key="1">
    <citation type="submission" date="2018-02" db="EMBL/GenBank/DDBJ databases">
        <title>Genome sequencing of Solimonas sp. HR-BB.</title>
        <authorList>
            <person name="Lee Y."/>
            <person name="Jeon C.O."/>
        </authorList>
    </citation>
    <scope>NUCLEOTIDE SEQUENCE [LARGE SCALE GENOMIC DNA]</scope>
    <source>
        <strain evidence="2">HR-U</strain>
    </source>
</reference>
<dbReference type="PROSITE" id="PS51257">
    <property type="entry name" value="PROKAR_LIPOPROTEIN"/>
    <property type="match status" value="1"/>
</dbReference>
<proteinExistence type="predicted"/>
<evidence type="ECO:0000313" key="2">
    <source>
        <dbReference type="Proteomes" id="UP000239590"/>
    </source>
</evidence>
<evidence type="ECO:0000313" key="1">
    <source>
        <dbReference type="EMBL" id="PQA56354.1"/>
    </source>
</evidence>
<accession>A0A2S7IJ61</accession>
<dbReference type="EMBL" id="PTRA01000003">
    <property type="protein sequence ID" value="PQA56354.1"/>
    <property type="molecule type" value="Genomic_DNA"/>
</dbReference>
<dbReference type="RefSeq" id="WP_104714888.1">
    <property type="nucleotide sequence ID" value="NZ_PTRA01000003.1"/>
</dbReference>